<organism evidence="1 2">
    <name type="scientific">Canariomyces notabilis</name>
    <dbReference type="NCBI Taxonomy" id="2074819"/>
    <lineage>
        <taxon>Eukaryota</taxon>
        <taxon>Fungi</taxon>
        <taxon>Dikarya</taxon>
        <taxon>Ascomycota</taxon>
        <taxon>Pezizomycotina</taxon>
        <taxon>Sordariomycetes</taxon>
        <taxon>Sordariomycetidae</taxon>
        <taxon>Sordariales</taxon>
        <taxon>Chaetomiaceae</taxon>
        <taxon>Canariomyces</taxon>
    </lineage>
</organism>
<evidence type="ECO:0000313" key="2">
    <source>
        <dbReference type="Proteomes" id="UP001302812"/>
    </source>
</evidence>
<reference evidence="1" key="1">
    <citation type="journal article" date="2023" name="Mol. Phylogenet. Evol.">
        <title>Genome-scale phylogeny and comparative genomics of the fungal order Sordariales.</title>
        <authorList>
            <person name="Hensen N."/>
            <person name="Bonometti L."/>
            <person name="Westerberg I."/>
            <person name="Brannstrom I.O."/>
            <person name="Guillou S."/>
            <person name="Cros-Aarteil S."/>
            <person name="Calhoun S."/>
            <person name="Haridas S."/>
            <person name="Kuo A."/>
            <person name="Mondo S."/>
            <person name="Pangilinan J."/>
            <person name="Riley R."/>
            <person name="LaButti K."/>
            <person name="Andreopoulos B."/>
            <person name="Lipzen A."/>
            <person name="Chen C."/>
            <person name="Yan M."/>
            <person name="Daum C."/>
            <person name="Ng V."/>
            <person name="Clum A."/>
            <person name="Steindorff A."/>
            <person name="Ohm R.A."/>
            <person name="Martin F."/>
            <person name="Silar P."/>
            <person name="Natvig D.O."/>
            <person name="Lalanne C."/>
            <person name="Gautier V."/>
            <person name="Ament-Velasquez S.L."/>
            <person name="Kruys A."/>
            <person name="Hutchinson M.I."/>
            <person name="Powell A.J."/>
            <person name="Barry K."/>
            <person name="Miller A.N."/>
            <person name="Grigoriev I.V."/>
            <person name="Debuchy R."/>
            <person name="Gladieux P."/>
            <person name="Hiltunen Thoren M."/>
            <person name="Johannesson H."/>
        </authorList>
    </citation>
    <scope>NUCLEOTIDE SEQUENCE</scope>
    <source>
        <strain evidence="1">CBS 508.74</strain>
    </source>
</reference>
<evidence type="ECO:0000313" key="1">
    <source>
        <dbReference type="EMBL" id="KAK4109365.1"/>
    </source>
</evidence>
<dbReference type="GeneID" id="89933462"/>
<comment type="caution">
    <text evidence="1">The sequence shown here is derived from an EMBL/GenBank/DDBJ whole genome shotgun (WGS) entry which is preliminary data.</text>
</comment>
<dbReference type="EMBL" id="MU853357">
    <property type="protein sequence ID" value="KAK4109365.1"/>
    <property type="molecule type" value="Genomic_DNA"/>
</dbReference>
<proteinExistence type="predicted"/>
<dbReference type="AlphaFoldDB" id="A0AAN6QFM7"/>
<dbReference type="RefSeq" id="XP_064666935.1">
    <property type="nucleotide sequence ID" value="XM_064809338.1"/>
</dbReference>
<sequence>MTPVSGDKIMDGPGHEAVTVRSGLCSTLRLISAPVPWVRVPCENEVVNETLQGSVSVMATGSCEGQPESCDVSGVRQRGDRVLQQKMVDTARRPVARQWNCNRLCEGDSISRLSRTQSTPPHPAMDTQQAPCYKLELPCASNNVPLTQGS</sequence>
<gene>
    <name evidence="1" type="ORF">N656DRAFT_352287</name>
</gene>
<keyword evidence="2" id="KW-1185">Reference proteome</keyword>
<accession>A0AAN6QFM7</accession>
<name>A0AAN6QFM7_9PEZI</name>
<dbReference type="Proteomes" id="UP001302812">
    <property type="component" value="Unassembled WGS sequence"/>
</dbReference>
<protein>
    <submittedName>
        <fullName evidence="1">Uncharacterized protein</fullName>
    </submittedName>
</protein>
<reference evidence="1" key="2">
    <citation type="submission" date="2023-05" db="EMBL/GenBank/DDBJ databases">
        <authorList>
            <consortium name="Lawrence Berkeley National Laboratory"/>
            <person name="Steindorff A."/>
            <person name="Hensen N."/>
            <person name="Bonometti L."/>
            <person name="Westerberg I."/>
            <person name="Brannstrom I.O."/>
            <person name="Guillou S."/>
            <person name="Cros-Aarteil S."/>
            <person name="Calhoun S."/>
            <person name="Haridas S."/>
            <person name="Kuo A."/>
            <person name="Mondo S."/>
            <person name="Pangilinan J."/>
            <person name="Riley R."/>
            <person name="Labutti K."/>
            <person name="Andreopoulos B."/>
            <person name="Lipzen A."/>
            <person name="Chen C."/>
            <person name="Yanf M."/>
            <person name="Daum C."/>
            <person name="Ng V."/>
            <person name="Clum A."/>
            <person name="Ohm R."/>
            <person name="Martin F."/>
            <person name="Silar P."/>
            <person name="Natvig D."/>
            <person name="Lalanne C."/>
            <person name="Gautier V."/>
            <person name="Ament-Velasquez S.L."/>
            <person name="Kruys A."/>
            <person name="Hutchinson M.I."/>
            <person name="Powell A.J."/>
            <person name="Barry K."/>
            <person name="Miller A.N."/>
            <person name="Grigoriev I.V."/>
            <person name="Debuchy R."/>
            <person name="Gladieux P."/>
            <person name="Thoren M.H."/>
            <person name="Johannesson H."/>
        </authorList>
    </citation>
    <scope>NUCLEOTIDE SEQUENCE</scope>
    <source>
        <strain evidence="1">CBS 508.74</strain>
    </source>
</reference>